<feature type="domain" description="AAA+ ATPase" evidence="5">
    <location>
        <begin position="210"/>
        <end position="347"/>
    </location>
</feature>
<dbReference type="Gene3D" id="1.25.40.10">
    <property type="entry name" value="Tetratricopeptide repeat domain"/>
    <property type="match status" value="1"/>
</dbReference>
<dbReference type="FunFam" id="3.40.50.300:FF:001025">
    <property type="entry name" value="ATPase family, AAA domain-containing 2B"/>
    <property type="match status" value="1"/>
</dbReference>
<evidence type="ECO:0000256" key="4">
    <source>
        <dbReference type="RuleBase" id="RU003651"/>
    </source>
</evidence>
<dbReference type="PANTHER" id="PTHR23077:SF171">
    <property type="entry name" value="NUCLEAR VALOSIN-CONTAINING PROTEIN-LIKE"/>
    <property type="match status" value="1"/>
</dbReference>
<keyword evidence="7" id="KW-1185">Reference proteome</keyword>
<dbReference type="RefSeq" id="WP_137261739.1">
    <property type="nucleotide sequence ID" value="NZ_SZQL01000007.1"/>
</dbReference>
<gene>
    <name evidence="6" type="ORF">FC093_10540</name>
</gene>
<dbReference type="AlphaFoldDB" id="A0A4U3L0D3"/>
<dbReference type="Pfam" id="PF14559">
    <property type="entry name" value="TPR_19"/>
    <property type="match status" value="1"/>
</dbReference>
<dbReference type="OrthoDB" id="9809379at2"/>
<dbReference type="SUPFAM" id="SSF52540">
    <property type="entry name" value="P-loop containing nucleoside triphosphate hydrolases"/>
    <property type="match status" value="1"/>
</dbReference>
<dbReference type="Gene3D" id="3.40.50.300">
    <property type="entry name" value="P-loop containing nucleotide triphosphate hydrolases"/>
    <property type="match status" value="1"/>
</dbReference>
<dbReference type="PROSITE" id="PS00674">
    <property type="entry name" value="AAA"/>
    <property type="match status" value="1"/>
</dbReference>
<dbReference type="InterPro" id="IPR019734">
    <property type="entry name" value="TPR_rpt"/>
</dbReference>
<dbReference type="InterPro" id="IPR003593">
    <property type="entry name" value="AAA+_ATPase"/>
</dbReference>
<organism evidence="6 7">
    <name type="scientific">Ilyomonas limi</name>
    <dbReference type="NCBI Taxonomy" id="2575867"/>
    <lineage>
        <taxon>Bacteria</taxon>
        <taxon>Pseudomonadati</taxon>
        <taxon>Bacteroidota</taxon>
        <taxon>Chitinophagia</taxon>
        <taxon>Chitinophagales</taxon>
        <taxon>Chitinophagaceae</taxon>
        <taxon>Ilyomonas</taxon>
    </lineage>
</organism>
<dbReference type="Proteomes" id="UP000305848">
    <property type="component" value="Unassembled WGS sequence"/>
</dbReference>
<comment type="similarity">
    <text evidence="4">Belongs to the AAA ATPase family.</text>
</comment>
<keyword evidence="3" id="KW-0175">Coiled coil</keyword>
<evidence type="ECO:0000256" key="3">
    <source>
        <dbReference type="ARBA" id="ARBA00023054"/>
    </source>
</evidence>
<name>A0A4U3L0D3_9BACT</name>
<accession>A0A4U3L0D3</accession>
<dbReference type="EMBL" id="SZQL01000007">
    <property type="protein sequence ID" value="TKK68551.1"/>
    <property type="molecule type" value="Genomic_DNA"/>
</dbReference>
<evidence type="ECO:0000256" key="2">
    <source>
        <dbReference type="ARBA" id="ARBA00022840"/>
    </source>
</evidence>
<dbReference type="GO" id="GO:0005524">
    <property type="term" value="F:ATP binding"/>
    <property type="evidence" value="ECO:0007669"/>
    <property type="project" value="UniProtKB-KW"/>
</dbReference>
<dbReference type="InterPro" id="IPR050168">
    <property type="entry name" value="AAA_ATPase_domain"/>
</dbReference>
<dbReference type="Pfam" id="PF00004">
    <property type="entry name" value="AAA"/>
    <property type="match status" value="1"/>
</dbReference>
<dbReference type="InterPro" id="IPR003960">
    <property type="entry name" value="ATPase_AAA_CS"/>
</dbReference>
<dbReference type="InterPro" id="IPR003959">
    <property type="entry name" value="ATPase_AAA_core"/>
</dbReference>
<dbReference type="Gene3D" id="1.10.8.60">
    <property type="match status" value="1"/>
</dbReference>
<evidence type="ECO:0000313" key="6">
    <source>
        <dbReference type="EMBL" id="TKK68551.1"/>
    </source>
</evidence>
<dbReference type="SUPFAM" id="SSF48452">
    <property type="entry name" value="TPR-like"/>
    <property type="match status" value="1"/>
</dbReference>
<keyword evidence="1 4" id="KW-0547">Nucleotide-binding</keyword>
<dbReference type="GO" id="GO:0016887">
    <property type="term" value="F:ATP hydrolysis activity"/>
    <property type="evidence" value="ECO:0007669"/>
    <property type="project" value="InterPro"/>
</dbReference>
<keyword evidence="2 4" id="KW-0067">ATP-binding</keyword>
<dbReference type="InterPro" id="IPR027417">
    <property type="entry name" value="P-loop_NTPase"/>
</dbReference>
<dbReference type="InterPro" id="IPR011990">
    <property type="entry name" value="TPR-like_helical_dom_sf"/>
</dbReference>
<sequence length="455" mass="51144">MSEAIEQLKEALALSPDNIPLRLHLAELMMNSNDFANAAEQYNEILKRNYGNIKARKGLASVYFRQKKYSTAIVVYEALLKENALNWEDMVQFVRCLIKEESYGEAVDVYKKVLQQNPSFKDDEIDTVLRMPSAGGMMNEEEELNNLFGNEEEDIFGIPQQSKQQQFFMEKPDMRFENVGGMKDVKKEIALKIIQPLKNPDLFKAFGKKAGGGILLYGPPGCGKTYLARATAGEIDAKFINIGLHDILDMWMGNSEKNLHAIFEQARNNTPCVLFFDEVDALGASRSDLKQSSMRHVINQFLAEMDGVERKNEGVLILAATNAPWSVDSAFRRPGRFDRVIFVAPPDEEGRAEVLKQHLLGKPADNIDVQAIARVTPAYSGADLKAIVDLAVEDKLEESLLKGSIEKITTKDLLKAAKQHKATTSEWFSTARNYALYANESGLYDDILKYLKIKK</sequence>
<comment type="caution">
    <text evidence="6">The sequence shown here is derived from an EMBL/GenBank/DDBJ whole genome shotgun (WGS) entry which is preliminary data.</text>
</comment>
<reference evidence="6 7" key="1">
    <citation type="submission" date="2019-05" db="EMBL/GenBank/DDBJ databases">
        <title>Panacibacter sp. strain 17mud1-8 Genome sequencing and assembly.</title>
        <authorList>
            <person name="Chhetri G."/>
        </authorList>
    </citation>
    <scope>NUCLEOTIDE SEQUENCE [LARGE SCALE GENOMIC DNA]</scope>
    <source>
        <strain evidence="6 7">17mud1-8</strain>
    </source>
</reference>
<dbReference type="SMART" id="SM00382">
    <property type="entry name" value="AAA"/>
    <property type="match status" value="1"/>
</dbReference>
<protein>
    <submittedName>
        <fullName evidence="6">AAA family ATPase</fullName>
    </submittedName>
</protein>
<evidence type="ECO:0000256" key="1">
    <source>
        <dbReference type="ARBA" id="ARBA00022741"/>
    </source>
</evidence>
<dbReference type="PANTHER" id="PTHR23077">
    <property type="entry name" value="AAA-FAMILY ATPASE"/>
    <property type="match status" value="1"/>
</dbReference>
<evidence type="ECO:0000259" key="5">
    <source>
        <dbReference type="SMART" id="SM00382"/>
    </source>
</evidence>
<dbReference type="SMART" id="SM00028">
    <property type="entry name" value="TPR"/>
    <property type="match status" value="3"/>
</dbReference>
<evidence type="ECO:0000313" key="7">
    <source>
        <dbReference type="Proteomes" id="UP000305848"/>
    </source>
</evidence>
<proteinExistence type="inferred from homology"/>